<reference evidence="15 16" key="1">
    <citation type="submission" date="2016-06" db="EMBL/GenBank/DDBJ databases">
        <authorList>
            <person name="Kjaerup R.B."/>
            <person name="Dalgaard T.S."/>
            <person name="Juul-Madsen H.R."/>
        </authorList>
    </citation>
    <scope>NUCLEOTIDE SEQUENCE [LARGE SCALE GENOMIC DNA]</scope>
    <source>
        <strain evidence="15 16">DSM 45097</strain>
    </source>
</reference>
<evidence type="ECO:0000256" key="6">
    <source>
        <dbReference type="ARBA" id="ARBA00022833"/>
    </source>
</evidence>
<feature type="transmembrane region" description="Helical" evidence="12">
    <location>
        <begin position="274"/>
        <end position="292"/>
    </location>
</feature>
<evidence type="ECO:0000256" key="4">
    <source>
        <dbReference type="ARBA" id="ARBA00022692"/>
    </source>
</evidence>
<keyword evidence="4 10" id="KW-0812">Transmembrane</keyword>
<dbReference type="Proteomes" id="UP000198210">
    <property type="component" value="Chromosome I"/>
</dbReference>
<dbReference type="InterPro" id="IPR001516">
    <property type="entry name" value="Proton_antipo_N"/>
</dbReference>
<dbReference type="Pfam" id="PF00361">
    <property type="entry name" value="Proton_antipo_M"/>
    <property type="match status" value="1"/>
</dbReference>
<name>A0A1C5H7V0_9ACTN</name>
<evidence type="ECO:0000256" key="9">
    <source>
        <dbReference type="HAMAP-Rule" id="MF_01871"/>
    </source>
</evidence>
<organism evidence="15 16">
    <name type="scientific">Micromonospora siamensis</name>
    <dbReference type="NCBI Taxonomy" id="299152"/>
    <lineage>
        <taxon>Bacteria</taxon>
        <taxon>Bacillati</taxon>
        <taxon>Actinomycetota</taxon>
        <taxon>Actinomycetes</taxon>
        <taxon>Micromonosporales</taxon>
        <taxon>Micromonosporaceae</taxon>
        <taxon>Micromonospora</taxon>
    </lineage>
</organism>
<evidence type="ECO:0000256" key="10">
    <source>
        <dbReference type="RuleBase" id="RU000320"/>
    </source>
</evidence>
<comment type="cofactor">
    <cofactor evidence="9">
        <name>Zn(2+)</name>
        <dbReference type="ChEBI" id="CHEBI:29105"/>
    </cofactor>
</comment>
<keyword evidence="2 9" id="KW-0813">Transport</keyword>
<dbReference type="RefSeq" id="WP_088969586.1">
    <property type="nucleotide sequence ID" value="NZ_JBHLYF010000014.1"/>
</dbReference>
<keyword evidence="3 9" id="KW-1003">Cell membrane</keyword>
<dbReference type="PRINTS" id="PR01434">
    <property type="entry name" value="NADHDHGNASE5"/>
</dbReference>
<keyword evidence="7 12" id="KW-1133">Transmembrane helix</keyword>
<feature type="domain" description="NADH-Ubiquinone oxidoreductase (complex I) chain 5 N-terminal" evidence="14">
    <location>
        <begin position="67"/>
        <end position="112"/>
    </location>
</feature>
<dbReference type="PANTHER" id="PTHR38344">
    <property type="entry name" value="UPF0753 PROTEIN AQ_863"/>
    <property type="match status" value="1"/>
</dbReference>
<keyword evidence="16" id="KW-1185">Reference proteome</keyword>
<evidence type="ECO:0000256" key="11">
    <source>
        <dbReference type="SAM" id="MobiDB-lite"/>
    </source>
</evidence>
<evidence type="ECO:0000313" key="15">
    <source>
        <dbReference type="EMBL" id="SCG42080.1"/>
    </source>
</evidence>
<feature type="transmembrane region" description="Helical" evidence="12">
    <location>
        <begin position="453"/>
        <end position="473"/>
    </location>
</feature>
<feature type="transmembrane region" description="Helical" evidence="12">
    <location>
        <begin position="416"/>
        <end position="441"/>
    </location>
</feature>
<evidence type="ECO:0000256" key="5">
    <source>
        <dbReference type="ARBA" id="ARBA00022723"/>
    </source>
</evidence>
<comment type="subunit">
    <text evidence="9">Forms a complex with DabB.</text>
</comment>
<feature type="transmembrane region" description="Helical" evidence="12">
    <location>
        <begin position="242"/>
        <end position="268"/>
    </location>
</feature>
<comment type="function">
    <text evidence="9">Part of an energy-coupled inorganic carbon pump.</text>
</comment>
<feature type="binding site" evidence="9">
    <location>
        <position position="927"/>
    </location>
    <ligand>
        <name>Zn(2+)</name>
        <dbReference type="ChEBI" id="CHEBI:29105"/>
    </ligand>
</feature>
<dbReference type="GO" id="GO:0008270">
    <property type="term" value="F:zinc ion binding"/>
    <property type="evidence" value="ECO:0007669"/>
    <property type="project" value="UniProtKB-UniRule"/>
</dbReference>
<dbReference type="PANTHER" id="PTHR38344:SF1">
    <property type="entry name" value="INORGANIC CARBON TRANSPORTER SUBUNIT DABA-RELATED"/>
    <property type="match status" value="1"/>
</dbReference>
<feature type="region of interest" description="Disordered" evidence="11">
    <location>
        <begin position="1386"/>
        <end position="1412"/>
    </location>
</feature>
<evidence type="ECO:0000256" key="12">
    <source>
        <dbReference type="SAM" id="Phobius"/>
    </source>
</evidence>
<keyword evidence="8 9" id="KW-0472">Membrane</keyword>
<dbReference type="Pfam" id="PF10070">
    <property type="entry name" value="DabA"/>
    <property type="match status" value="1"/>
</dbReference>
<feature type="domain" description="NADH:quinone oxidoreductase/Mrp antiporter transmembrane" evidence="13">
    <location>
        <begin position="129"/>
        <end position="353"/>
    </location>
</feature>
<dbReference type="HAMAP" id="MF_01871">
    <property type="entry name" value="DabA"/>
    <property type="match status" value="1"/>
</dbReference>
<feature type="transmembrane region" description="Helical" evidence="12">
    <location>
        <begin position="119"/>
        <end position="147"/>
    </location>
</feature>
<feature type="transmembrane region" description="Helical" evidence="12">
    <location>
        <begin position="203"/>
        <end position="221"/>
    </location>
</feature>
<feature type="compositionally biased region" description="Polar residues" evidence="11">
    <location>
        <begin position="1395"/>
        <end position="1404"/>
    </location>
</feature>
<keyword evidence="5 9" id="KW-0479">Metal-binding</keyword>
<protein>
    <recommendedName>
        <fullName evidence="9">Probable inorganic carbon transporter subunit DabA</fullName>
    </recommendedName>
</protein>
<proteinExistence type="inferred from homology"/>
<feature type="binding site" evidence="9">
    <location>
        <position position="925"/>
    </location>
    <ligand>
        <name>Zn(2+)</name>
        <dbReference type="ChEBI" id="CHEBI:29105"/>
    </ligand>
</feature>
<dbReference type="InterPro" id="IPR018752">
    <property type="entry name" value="DabA"/>
</dbReference>
<feature type="binding site" evidence="9">
    <location>
        <position position="1099"/>
    </location>
    <ligand>
        <name>Zn(2+)</name>
        <dbReference type="ChEBI" id="CHEBI:29105"/>
    </ligand>
</feature>
<feature type="transmembrane region" description="Helical" evidence="12">
    <location>
        <begin position="168"/>
        <end position="191"/>
    </location>
</feature>
<accession>A0A1C5H7V0</accession>
<dbReference type="GO" id="GO:0012505">
    <property type="term" value="C:endomembrane system"/>
    <property type="evidence" value="ECO:0007669"/>
    <property type="project" value="UniProtKB-SubCell"/>
</dbReference>
<evidence type="ECO:0000259" key="14">
    <source>
        <dbReference type="Pfam" id="PF00662"/>
    </source>
</evidence>
<evidence type="ECO:0000256" key="3">
    <source>
        <dbReference type="ARBA" id="ARBA00022475"/>
    </source>
</evidence>
<feature type="transmembrane region" description="Helical" evidence="12">
    <location>
        <begin position="390"/>
        <end position="409"/>
    </location>
</feature>
<evidence type="ECO:0000313" key="16">
    <source>
        <dbReference type="Proteomes" id="UP000198210"/>
    </source>
</evidence>
<gene>
    <name evidence="9" type="primary">dabA</name>
    <name evidence="15" type="ORF">GA0074704_1215</name>
</gene>
<dbReference type="GO" id="GO:0005886">
    <property type="term" value="C:plasma membrane"/>
    <property type="evidence" value="ECO:0007669"/>
    <property type="project" value="UniProtKB-SubCell"/>
</dbReference>
<evidence type="ECO:0000256" key="7">
    <source>
        <dbReference type="ARBA" id="ARBA00022989"/>
    </source>
</evidence>
<evidence type="ECO:0000259" key="13">
    <source>
        <dbReference type="Pfam" id="PF00361"/>
    </source>
</evidence>
<keyword evidence="6 9" id="KW-0862">Zinc</keyword>
<evidence type="ECO:0000256" key="1">
    <source>
        <dbReference type="ARBA" id="ARBA00004127"/>
    </source>
</evidence>
<feature type="transmembrane region" description="Helical" evidence="12">
    <location>
        <begin position="82"/>
        <end position="99"/>
    </location>
</feature>
<dbReference type="InterPro" id="IPR001750">
    <property type="entry name" value="ND/Mrp_TM"/>
</dbReference>
<comment type="subcellular location">
    <subcellularLocation>
        <location evidence="9">Cell membrane</location>
        <topology evidence="9">Peripheral membrane protein</topology>
    </subcellularLocation>
    <subcellularLocation>
        <location evidence="1">Endomembrane system</location>
        <topology evidence="1">Multi-pass membrane protein</topology>
    </subcellularLocation>
    <subcellularLocation>
        <location evidence="10">Membrane</location>
        <topology evidence="10">Multi-pass membrane protein</topology>
    </subcellularLocation>
</comment>
<dbReference type="Pfam" id="PF00662">
    <property type="entry name" value="Proton_antipo_N"/>
    <property type="match status" value="1"/>
</dbReference>
<evidence type="ECO:0000256" key="2">
    <source>
        <dbReference type="ARBA" id="ARBA00022448"/>
    </source>
</evidence>
<feature type="binding site" evidence="9">
    <location>
        <position position="1084"/>
    </location>
    <ligand>
        <name>Zn(2+)</name>
        <dbReference type="ChEBI" id="CHEBI:29105"/>
    </ligand>
</feature>
<sequence length="1412" mass="144717">MSVALATGVLLATASAAVCALLVPDRRRAARAAGLLLALAAVGAAGLLVSVGTGGAVVGLAARPEIAGVPFGLGVRVDRFDALFMLLVSGIAAVVAGYARRYLDGEPGMAGFQARVAGAAAATLVMATAPSLVQFAVGWIAAGRLLVGLIGYHRDQHRVRSAVRRIRRLFLVGDLALLAGFALLVTAVGSADLADVRAAAADAPGWLLATAGGSLLVAGMVRSAQVPVHGWLPSTLDAPTPVSAFLHAGMVNVAGFLMITFAPVVVAAPGVSTATLLVGLVTAAAGTLFAAVRTDVKGALARSTVAQMGFMLAQCGLGAFGLAAVHLVGHGVYKAYAFLSAGGTVQARSQAAEAPQPVGPAPRRRLVVATAVLLGVLGLTEALLGATATGLLAAALAGAAGFAALRAALADRRLPAGAAAAVTGAVAALAGGYLVAGHLATDWLALPSGGTPLAVAGTAVVLAALIVLCLIVTRRRAAGLWWWAWRDGRLPARRTGARTPVPAAVDGNAAGASSGPGLAGAGPADAARAAAAVTAAADHVAATWPLDSFVAVNPLAGLERTPFHQATARLRELGGVRTHLPAAYWRQRLRDGGIGEADLTAALAALPATTGAVPLGGRLVDGMRLRTLVLRHPVLDGPPPPADLLDAVRHRLAARPAGSATTPDLVGERTLAELLDDALGTRIGAHVDDLLAGWCTAHCGRPAASWPVPGTGTQGCWSRWREVARADPAGAPGLADLVDALPAAPERALAVLLRTLGVPRDRWAAYLSRSLLRLPGWAGYARWSQGHPGQRPALTVADLLAVRLAYELALGADAARRHLGVGPAVDLVAAATRTPVVVAPAGADAAALARLAALLGLDAPTVAALPEEALSALHEAVAELSPQRQAEVWLAAAEHAHRRRLRHRLDQARPARRSPGAPLAQAVFCIDVRSEGLRRHLEAAGPVRTFGFAGFFGLPVRTLADGASRGRDRCPVLMAPVATVGEPPAATEPRRVRQAWRRAFAGAKASPAGAFAFVEVAGLLATATLLLRTAAPRRLTPAVDGTAATAAELDAALTLDEQVYYAEATLRTIGLTTDFAPLVLLCGHGATSSNNPYAAALDCGACGGNRGGVSARLAAAMLNNPRVRTALAARGIEIPDHTLVLAGEHDTVTDRVRLLDPDGVPATHRPVVDALSAYLDGAGAGLRAERATRLPDRPTPGRLPARAADWAQVRPEWALAGNAAFVAGPRDRSAGLDLGCRTFLHSYDWSTDPDAAALEAIMTGPLVVAAWINLQYYFSSVDPHRLGAGTKTVHTVLGDGLGVLSGTGGDLRTGLPWQSVGVGADLVHEPLRLLGVVYAPTALVDTVLSRNPALRQLVDGGWLALTVRDPHGDRWWEPGPAGDWQVVPAATPNRPRTVESVQVRSTSPVAEKEPTA</sequence>
<comment type="similarity">
    <text evidence="9">Belongs to the inorganic carbon transporter (TC 9.A.2) DabA family.</text>
</comment>
<dbReference type="EMBL" id="LT607751">
    <property type="protein sequence ID" value="SCG42080.1"/>
    <property type="molecule type" value="Genomic_DNA"/>
</dbReference>
<evidence type="ECO:0000256" key="8">
    <source>
        <dbReference type="ARBA" id="ARBA00023136"/>
    </source>
</evidence>
<feature type="transmembrane region" description="Helical" evidence="12">
    <location>
        <begin position="32"/>
        <end position="61"/>
    </location>
</feature>